<name>A0A225VTG1_9STRA</name>
<dbReference type="Proteomes" id="UP000198211">
    <property type="component" value="Unassembled WGS sequence"/>
</dbReference>
<dbReference type="OrthoDB" id="125610at2759"/>
<evidence type="ECO:0000313" key="1">
    <source>
        <dbReference type="EMBL" id="OWZ08726.1"/>
    </source>
</evidence>
<keyword evidence="2" id="KW-1185">Reference proteome</keyword>
<protein>
    <submittedName>
        <fullName evidence="1">Uncharacterized protein</fullName>
    </submittedName>
</protein>
<evidence type="ECO:0000313" key="2">
    <source>
        <dbReference type="Proteomes" id="UP000198211"/>
    </source>
</evidence>
<dbReference type="AlphaFoldDB" id="A0A225VTG1"/>
<accession>A0A225VTG1</accession>
<reference evidence="2" key="1">
    <citation type="submission" date="2017-03" db="EMBL/GenBank/DDBJ databases">
        <title>Phytopthora megakarya and P. palmivora, two closely related causual agents of cacao black pod achieved similar genome size and gene model numbers by different mechanisms.</title>
        <authorList>
            <person name="Ali S."/>
            <person name="Shao J."/>
            <person name="Larry D.J."/>
            <person name="Kronmiller B."/>
            <person name="Shen D."/>
            <person name="Strem M.D."/>
            <person name="Melnick R.L."/>
            <person name="Guiltinan M.J."/>
            <person name="Tyler B.M."/>
            <person name="Meinhardt L.W."/>
            <person name="Bailey B.A."/>
        </authorList>
    </citation>
    <scope>NUCLEOTIDE SEQUENCE [LARGE SCALE GENOMIC DNA]</scope>
    <source>
        <strain evidence="2">zdho120</strain>
    </source>
</reference>
<dbReference type="EMBL" id="NBNE01003044">
    <property type="protein sequence ID" value="OWZ08726.1"/>
    <property type="molecule type" value="Genomic_DNA"/>
</dbReference>
<sequence>METVQAERNSNNEAAEYVAPPVMPSKLAQLPPRHFVSDILDRHRSQLTKFWKIVQIEAVESEHRELCQANMLNDSVKRVLDNETYETNFNDGWDALQAAAAPQTFSHLRQFCCGLATVFANTASVESDFSILKWELNDRRTALTSLPLEGIFQAKQFDQLNNL</sequence>
<organism evidence="1 2">
    <name type="scientific">Phytophthora megakarya</name>
    <dbReference type="NCBI Taxonomy" id="4795"/>
    <lineage>
        <taxon>Eukaryota</taxon>
        <taxon>Sar</taxon>
        <taxon>Stramenopiles</taxon>
        <taxon>Oomycota</taxon>
        <taxon>Peronosporomycetes</taxon>
        <taxon>Peronosporales</taxon>
        <taxon>Peronosporaceae</taxon>
        <taxon>Phytophthora</taxon>
    </lineage>
</organism>
<dbReference type="STRING" id="4795.A0A225VTG1"/>
<comment type="caution">
    <text evidence="1">The sequence shown here is derived from an EMBL/GenBank/DDBJ whole genome shotgun (WGS) entry which is preliminary data.</text>
</comment>
<dbReference type="PANTHER" id="PTHR37067">
    <property type="entry name" value="PX DOMAIN-CONTAINING PROTEIN"/>
    <property type="match status" value="1"/>
</dbReference>
<gene>
    <name evidence="1" type="ORF">PHMEG_00018682</name>
</gene>
<proteinExistence type="predicted"/>
<dbReference type="PANTHER" id="PTHR37067:SF3">
    <property type="entry name" value="PX DOMAIN-CONTAINING PROTEIN"/>
    <property type="match status" value="1"/>
</dbReference>